<protein>
    <submittedName>
        <fullName evidence="8">Ral guanine nucleotide dissociation stimulator-like 2 isoform X1</fullName>
    </submittedName>
</protein>
<dbReference type="Gene3D" id="3.10.20.90">
    <property type="entry name" value="Phosphatidylinositol 3-kinase Catalytic Subunit, Chain A, domain 1"/>
    <property type="match status" value="1"/>
</dbReference>
<dbReference type="CDD" id="cd17211">
    <property type="entry name" value="RA_RGL2"/>
    <property type="match status" value="1"/>
</dbReference>
<dbReference type="CTD" id="5863"/>
<feature type="domain" description="Ras-associating" evidence="5">
    <location>
        <begin position="659"/>
        <end position="745"/>
    </location>
</feature>
<dbReference type="PANTHER" id="PTHR23113">
    <property type="entry name" value="GUANINE NUCLEOTIDE EXCHANGE FACTOR"/>
    <property type="match status" value="1"/>
</dbReference>
<evidence type="ECO:0000256" key="3">
    <source>
        <dbReference type="SAM" id="MobiDB-lite"/>
    </source>
</evidence>
<feature type="domain" description="Ras-GEF" evidence="4">
    <location>
        <begin position="254"/>
        <end position="517"/>
    </location>
</feature>
<dbReference type="InterPro" id="IPR036964">
    <property type="entry name" value="RASGEF_cat_dom_sf"/>
</dbReference>
<feature type="region of interest" description="Disordered" evidence="3">
    <location>
        <begin position="594"/>
        <end position="658"/>
    </location>
</feature>
<organism evidence="7 8">
    <name type="scientific">Microcaecilia unicolor</name>
    <dbReference type="NCBI Taxonomy" id="1415580"/>
    <lineage>
        <taxon>Eukaryota</taxon>
        <taxon>Metazoa</taxon>
        <taxon>Chordata</taxon>
        <taxon>Craniata</taxon>
        <taxon>Vertebrata</taxon>
        <taxon>Euteleostomi</taxon>
        <taxon>Amphibia</taxon>
        <taxon>Gymnophiona</taxon>
        <taxon>Siphonopidae</taxon>
        <taxon>Microcaecilia</taxon>
    </lineage>
</organism>
<feature type="region of interest" description="Disordered" evidence="3">
    <location>
        <begin position="748"/>
        <end position="767"/>
    </location>
</feature>
<dbReference type="SMART" id="SM00314">
    <property type="entry name" value="RA"/>
    <property type="match status" value="1"/>
</dbReference>
<dbReference type="InterPro" id="IPR029071">
    <property type="entry name" value="Ubiquitin-like_domsf"/>
</dbReference>
<evidence type="ECO:0000256" key="1">
    <source>
        <dbReference type="ARBA" id="ARBA00022658"/>
    </source>
</evidence>
<dbReference type="InterPro" id="IPR001895">
    <property type="entry name" value="RASGEF_cat_dom"/>
</dbReference>
<dbReference type="SMART" id="SM00147">
    <property type="entry name" value="RasGEF"/>
    <property type="match status" value="1"/>
</dbReference>
<dbReference type="InterPro" id="IPR023578">
    <property type="entry name" value="Ras_GEF_dom_sf"/>
</dbReference>
<dbReference type="Pfam" id="PF00788">
    <property type="entry name" value="RA"/>
    <property type="match status" value="1"/>
</dbReference>
<dbReference type="PROSITE" id="PS50200">
    <property type="entry name" value="RA"/>
    <property type="match status" value="1"/>
</dbReference>
<dbReference type="OrthoDB" id="26687at2759"/>
<dbReference type="InterPro" id="IPR008937">
    <property type="entry name" value="Ras-like_GEF"/>
</dbReference>
<dbReference type="PANTHER" id="PTHR23113:SF367">
    <property type="entry name" value="RAL GUANINE NUCLEOTIDE DISSOCIATION STIMULATOR-LIKE 2 ISOFORM X1"/>
    <property type="match status" value="1"/>
</dbReference>
<dbReference type="InterPro" id="IPR019804">
    <property type="entry name" value="Ras_G-nucl-exch_fac_CS"/>
</dbReference>
<dbReference type="Gene3D" id="1.20.870.10">
    <property type="entry name" value="Son of sevenless (SoS) protein Chain: S domain 1"/>
    <property type="match status" value="1"/>
</dbReference>
<dbReference type="GO" id="GO:0007265">
    <property type="term" value="P:Ras protein signal transduction"/>
    <property type="evidence" value="ECO:0007669"/>
    <property type="project" value="TreeGrafter"/>
</dbReference>
<dbReference type="AlphaFoldDB" id="A0A6P7XRK7"/>
<sequence>MIPHGKRQLLERGRMEVNEEQGVILCAYRLRNQCCTETEQVEAPLCLTEESVEGAVYTVATRQIPVAQAASAGRSHGEESVASLSSQGTAQVRALKAGTLQALVLHLLDAFRLGDNFYLPAFLATYRTFTSAETVLRLLLDRLENEELERHQKKNSQGKRPDLHSAASTVFCSWMDGFPEDFQESLDAALLDRLTAYLTREFGEECEPERRRQSLLQMLKEIRAGGSEQHTDVGLDPSAADETPGDLLDILMFLADHVAAQLTLLEADLFQRVVPYQCLGSVWSRRDKKGNEHLCPSVRATVLQFNKLANAVISCCLCGAHLRPQQRARIFEKWIKVAEECRALKNFSSLYAIISALQSNPVHRLKKTWEETSRDAVRSYEELRQIFSENDNYSQIRELLFKSQEETLKPASIELNLKRQLKHPKEQRAGGVVPYLGTFLKDLVMLDTAAKDELENGYINFDKRRKEFEILTQIRLLQSICKNYTFERDPVFMRWFQSLQPLSEADSHNLSCDIEPQLEPVPANRPPNPTVVITHCTDMLASIAAPFGPGGFIPWDRSSSPNFTSDCAFDLSCPRASEQQLKPGNPLLSRLAKHMKSPSVSSLDQVGLSPPGPAPPLPPTSLAPAPAFVKGHRRSASCGSAFPSPQGPASSTSQDKGRECRIIRVRMDLENGNMYKSILVTSQDKTPAVIAKVLEKHNQDLQEASNYELVQLMPDDKELCIPRTANVFYAMSASSLDFLLRKKGINITEPSPSHPTPVRHRSEPSATFPKIKSRGLRLARALF</sequence>
<keyword evidence="7" id="KW-1185">Reference proteome</keyword>
<reference evidence="8" key="1">
    <citation type="submission" date="2025-08" db="UniProtKB">
        <authorList>
            <consortium name="RefSeq"/>
        </authorList>
    </citation>
    <scope>IDENTIFICATION</scope>
</reference>
<proteinExistence type="predicted"/>
<dbReference type="InParanoid" id="A0A6P7XRK7"/>
<dbReference type="CDD" id="cd00155">
    <property type="entry name" value="RasGEF"/>
    <property type="match status" value="1"/>
</dbReference>
<evidence type="ECO:0000259" key="4">
    <source>
        <dbReference type="PROSITE" id="PS50009"/>
    </source>
</evidence>
<feature type="domain" description="N-terminal Ras-GEF" evidence="6">
    <location>
        <begin position="91"/>
        <end position="223"/>
    </location>
</feature>
<dbReference type="Gene3D" id="1.10.840.10">
    <property type="entry name" value="Ras guanine-nucleotide exchange factors catalytic domain"/>
    <property type="match status" value="1"/>
</dbReference>
<dbReference type="InterPro" id="IPR000159">
    <property type="entry name" value="RA_dom"/>
</dbReference>
<name>A0A6P7XRK7_9AMPH</name>
<dbReference type="FunCoup" id="A0A6P7XRK7">
    <property type="interactions" value="335"/>
</dbReference>
<evidence type="ECO:0000313" key="8">
    <source>
        <dbReference type="RefSeq" id="XP_030053074.1"/>
    </source>
</evidence>
<evidence type="ECO:0000259" key="6">
    <source>
        <dbReference type="PROSITE" id="PS50212"/>
    </source>
</evidence>
<dbReference type="GO" id="GO:0005085">
    <property type="term" value="F:guanyl-nucleotide exchange factor activity"/>
    <property type="evidence" value="ECO:0007669"/>
    <property type="project" value="UniProtKB-KW"/>
</dbReference>
<dbReference type="PROSITE" id="PS00720">
    <property type="entry name" value="RASGEF"/>
    <property type="match status" value="1"/>
</dbReference>
<gene>
    <name evidence="8" type="primary">RGL2</name>
</gene>
<evidence type="ECO:0000256" key="2">
    <source>
        <dbReference type="PROSITE-ProRule" id="PRU00168"/>
    </source>
</evidence>
<evidence type="ECO:0000313" key="7">
    <source>
        <dbReference type="Proteomes" id="UP000515156"/>
    </source>
</evidence>
<dbReference type="SMART" id="SM00229">
    <property type="entry name" value="RasGEFN"/>
    <property type="match status" value="1"/>
</dbReference>
<dbReference type="PROSITE" id="PS50009">
    <property type="entry name" value="RASGEF_CAT"/>
    <property type="match status" value="1"/>
</dbReference>
<dbReference type="Pfam" id="PF00617">
    <property type="entry name" value="RasGEF"/>
    <property type="match status" value="1"/>
</dbReference>
<keyword evidence="1 2" id="KW-0344">Guanine-nucleotide releasing factor</keyword>
<dbReference type="GeneID" id="115466146"/>
<dbReference type="KEGG" id="muo:115466146"/>
<evidence type="ECO:0000259" key="5">
    <source>
        <dbReference type="PROSITE" id="PS50200"/>
    </source>
</evidence>
<accession>A0A6P7XRK7</accession>
<dbReference type="SUPFAM" id="SSF54236">
    <property type="entry name" value="Ubiquitin-like"/>
    <property type="match status" value="1"/>
</dbReference>
<dbReference type="SUPFAM" id="SSF48366">
    <property type="entry name" value="Ras GEF"/>
    <property type="match status" value="1"/>
</dbReference>
<dbReference type="RefSeq" id="XP_030053074.1">
    <property type="nucleotide sequence ID" value="XM_030197214.1"/>
</dbReference>
<feature type="compositionally biased region" description="Pro residues" evidence="3">
    <location>
        <begin position="610"/>
        <end position="621"/>
    </location>
</feature>
<dbReference type="InterPro" id="IPR000651">
    <property type="entry name" value="Ras-like_Gua-exchang_fac_N"/>
</dbReference>
<dbReference type="Pfam" id="PF00618">
    <property type="entry name" value="RasGEF_N"/>
    <property type="match status" value="1"/>
</dbReference>
<dbReference type="GO" id="GO:0005886">
    <property type="term" value="C:plasma membrane"/>
    <property type="evidence" value="ECO:0007669"/>
    <property type="project" value="TreeGrafter"/>
</dbReference>
<dbReference type="Proteomes" id="UP000515156">
    <property type="component" value="Chromosome 3"/>
</dbReference>
<dbReference type="PROSITE" id="PS50212">
    <property type="entry name" value="RASGEF_NTER"/>
    <property type="match status" value="1"/>
</dbReference>
<dbReference type="CDD" id="cd06224">
    <property type="entry name" value="REM"/>
    <property type="match status" value="1"/>
</dbReference>